<evidence type="ECO:0000256" key="1">
    <source>
        <dbReference type="SAM" id="MobiDB-lite"/>
    </source>
</evidence>
<reference evidence="2" key="1">
    <citation type="submission" date="2020-11" db="EMBL/GenBank/DDBJ databases">
        <authorList>
            <consortium name="DOE Joint Genome Institute"/>
            <person name="Ahrendt S."/>
            <person name="Riley R."/>
            <person name="Andreopoulos W."/>
            <person name="Labutti K."/>
            <person name="Pangilinan J."/>
            <person name="Ruiz-Duenas F.J."/>
            <person name="Barrasa J.M."/>
            <person name="Sanchez-Garcia M."/>
            <person name="Camarero S."/>
            <person name="Miyauchi S."/>
            <person name="Serrano A."/>
            <person name="Linde D."/>
            <person name="Babiker R."/>
            <person name="Drula E."/>
            <person name="Ayuso-Fernandez I."/>
            <person name="Pacheco R."/>
            <person name="Padilla G."/>
            <person name="Ferreira P."/>
            <person name="Barriuso J."/>
            <person name="Kellner H."/>
            <person name="Castanera R."/>
            <person name="Alfaro M."/>
            <person name="Ramirez L."/>
            <person name="Pisabarro A.G."/>
            <person name="Kuo A."/>
            <person name="Tritt A."/>
            <person name="Lipzen A."/>
            <person name="He G."/>
            <person name="Yan M."/>
            <person name="Ng V."/>
            <person name="Cullen D."/>
            <person name="Martin F."/>
            <person name="Rosso M.-N."/>
            <person name="Henrissat B."/>
            <person name="Hibbett D."/>
            <person name="Martinez A.T."/>
            <person name="Grigoriev I.V."/>
        </authorList>
    </citation>
    <scope>NUCLEOTIDE SEQUENCE</scope>
    <source>
        <strain evidence="2">AH 40177</strain>
    </source>
</reference>
<gene>
    <name evidence="2" type="ORF">BDP27DRAFT_1419971</name>
</gene>
<dbReference type="AlphaFoldDB" id="A0A9P5PW63"/>
<dbReference type="EMBL" id="JADNRY010000040">
    <property type="protein sequence ID" value="KAF9070511.1"/>
    <property type="molecule type" value="Genomic_DNA"/>
</dbReference>
<keyword evidence="3" id="KW-1185">Reference proteome</keyword>
<comment type="caution">
    <text evidence="2">The sequence shown here is derived from an EMBL/GenBank/DDBJ whole genome shotgun (WGS) entry which is preliminary data.</text>
</comment>
<dbReference type="OrthoDB" id="5593063at2759"/>
<evidence type="ECO:0000313" key="2">
    <source>
        <dbReference type="EMBL" id="KAF9070511.1"/>
    </source>
</evidence>
<name>A0A9P5PW63_9AGAR</name>
<evidence type="ECO:0000313" key="3">
    <source>
        <dbReference type="Proteomes" id="UP000772434"/>
    </source>
</evidence>
<dbReference type="Proteomes" id="UP000772434">
    <property type="component" value="Unassembled WGS sequence"/>
</dbReference>
<feature type="region of interest" description="Disordered" evidence="1">
    <location>
        <begin position="71"/>
        <end position="101"/>
    </location>
</feature>
<organism evidence="2 3">
    <name type="scientific">Rhodocollybia butyracea</name>
    <dbReference type="NCBI Taxonomy" id="206335"/>
    <lineage>
        <taxon>Eukaryota</taxon>
        <taxon>Fungi</taxon>
        <taxon>Dikarya</taxon>
        <taxon>Basidiomycota</taxon>
        <taxon>Agaricomycotina</taxon>
        <taxon>Agaricomycetes</taxon>
        <taxon>Agaricomycetidae</taxon>
        <taxon>Agaricales</taxon>
        <taxon>Marasmiineae</taxon>
        <taxon>Omphalotaceae</taxon>
        <taxon>Rhodocollybia</taxon>
    </lineage>
</organism>
<protein>
    <submittedName>
        <fullName evidence="2">Uncharacterized protein</fullName>
    </submittedName>
</protein>
<accession>A0A9P5PW63</accession>
<proteinExistence type="predicted"/>
<sequence>MVVGRVFQLLREELKAASEFVATEDTAGPMTSSLRIGPDALSVQGTQIGRNIRSFDDARRSYLTNERLHIFKSDSSPTGPNPTAIFPPPSMRKTLEEEGDDTGIVERLADKIAREEADRETAAFEEV</sequence>